<feature type="region of interest" description="Disordered" evidence="1">
    <location>
        <begin position="78"/>
        <end position="102"/>
    </location>
</feature>
<reference evidence="2 3" key="1">
    <citation type="submission" date="2021-06" db="EMBL/GenBank/DDBJ databases">
        <title>Chromosome-level genome assembly of the red-tail catfish (Hemibagrus wyckioides).</title>
        <authorList>
            <person name="Shao F."/>
        </authorList>
    </citation>
    <scope>NUCLEOTIDE SEQUENCE [LARGE SCALE GENOMIC DNA]</scope>
    <source>
        <strain evidence="2">EC202008001</strain>
        <tissue evidence="2">Blood</tissue>
    </source>
</reference>
<feature type="region of interest" description="Disordered" evidence="1">
    <location>
        <begin position="1"/>
        <end position="42"/>
    </location>
</feature>
<dbReference type="EMBL" id="JAHKSW010000001">
    <property type="protein sequence ID" value="KAG7335468.1"/>
    <property type="molecule type" value="Genomic_DNA"/>
</dbReference>
<sequence>MSCETGGVGTVVSRRKAPFRTPSPRSVTLNRKRAVKPPSDTETANLALRSTAPALLAQSPTLLLSLLGNTLVSTGDAAEEEEQRLVSSPSLKSSETRVRKNE</sequence>
<organism evidence="2 3">
    <name type="scientific">Hemibagrus wyckioides</name>
    <dbReference type="NCBI Taxonomy" id="337641"/>
    <lineage>
        <taxon>Eukaryota</taxon>
        <taxon>Metazoa</taxon>
        <taxon>Chordata</taxon>
        <taxon>Craniata</taxon>
        <taxon>Vertebrata</taxon>
        <taxon>Euteleostomi</taxon>
        <taxon>Actinopterygii</taxon>
        <taxon>Neopterygii</taxon>
        <taxon>Teleostei</taxon>
        <taxon>Ostariophysi</taxon>
        <taxon>Siluriformes</taxon>
        <taxon>Bagridae</taxon>
        <taxon>Hemibagrus</taxon>
    </lineage>
</organism>
<dbReference type="Proteomes" id="UP000824219">
    <property type="component" value="Linkage Group LG01"/>
</dbReference>
<keyword evidence="3" id="KW-1185">Reference proteome</keyword>
<dbReference type="AlphaFoldDB" id="A0A9D3P6A1"/>
<accession>A0A9D3P6A1</accession>
<comment type="caution">
    <text evidence="2">The sequence shown here is derived from an EMBL/GenBank/DDBJ whole genome shotgun (WGS) entry which is preliminary data.</text>
</comment>
<evidence type="ECO:0000313" key="2">
    <source>
        <dbReference type="EMBL" id="KAG7335468.1"/>
    </source>
</evidence>
<evidence type="ECO:0000256" key="1">
    <source>
        <dbReference type="SAM" id="MobiDB-lite"/>
    </source>
</evidence>
<evidence type="ECO:0000313" key="3">
    <source>
        <dbReference type="Proteomes" id="UP000824219"/>
    </source>
</evidence>
<name>A0A9D3P6A1_9TELE</name>
<protein>
    <submittedName>
        <fullName evidence="2">Uncharacterized protein</fullName>
    </submittedName>
</protein>
<gene>
    <name evidence="2" type="ORF">KOW79_000161</name>
</gene>
<proteinExistence type="predicted"/>